<name>A0AB34HN26_ESCRO</name>
<proteinExistence type="predicted"/>
<evidence type="ECO:0000313" key="2">
    <source>
        <dbReference type="Proteomes" id="UP001159641"/>
    </source>
</evidence>
<keyword evidence="2" id="KW-1185">Reference proteome</keyword>
<evidence type="ECO:0000313" key="1">
    <source>
        <dbReference type="EMBL" id="KAJ8793608.1"/>
    </source>
</evidence>
<dbReference type="EMBL" id="JAIQCJ010000963">
    <property type="protein sequence ID" value="KAJ8793608.1"/>
    <property type="molecule type" value="Genomic_DNA"/>
</dbReference>
<dbReference type="AlphaFoldDB" id="A0AB34HN26"/>
<dbReference type="Proteomes" id="UP001159641">
    <property type="component" value="Unassembled WGS sequence"/>
</dbReference>
<accession>A0AB34HN26</accession>
<protein>
    <submittedName>
        <fullName evidence="1">Uncharacterized protein</fullName>
    </submittedName>
</protein>
<gene>
    <name evidence="1" type="ORF">J1605_003616</name>
</gene>
<reference evidence="1 2" key="1">
    <citation type="submission" date="2022-11" db="EMBL/GenBank/DDBJ databases">
        <title>Whole genome sequence of Eschrichtius robustus ER-17-0199.</title>
        <authorList>
            <person name="Bruniche-Olsen A."/>
            <person name="Black A.N."/>
            <person name="Fields C.J."/>
            <person name="Walden K."/>
            <person name="Dewoody J.A."/>
        </authorList>
    </citation>
    <scope>NUCLEOTIDE SEQUENCE [LARGE SCALE GENOMIC DNA]</scope>
    <source>
        <strain evidence="1">ER-17-0199</strain>
        <tissue evidence="1">Blubber</tissue>
    </source>
</reference>
<sequence length="122" mass="13096">MTLTVKRCGLSQIGFAIPSSCPVRGLPVSRGRARTYRRDEASAACPMGGQTLNDLLLIACVQSDCPPRQSLMDLPFRALPLEGGGVRPGRGRRGHVTSRRVRERPARACDVTLRLGEAGAVV</sequence>
<organism evidence="1 2">
    <name type="scientific">Eschrichtius robustus</name>
    <name type="common">California gray whale</name>
    <name type="synonym">Eschrichtius gibbosus</name>
    <dbReference type="NCBI Taxonomy" id="9764"/>
    <lineage>
        <taxon>Eukaryota</taxon>
        <taxon>Metazoa</taxon>
        <taxon>Chordata</taxon>
        <taxon>Craniata</taxon>
        <taxon>Vertebrata</taxon>
        <taxon>Euteleostomi</taxon>
        <taxon>Mammalia</taxon>
        <taxon>Eutheria</taxon>
        <taxon>Laurasiatheria</taxon>
        <taxon>Artiodactyla</taxon>
        <taxon>Whippomorpha</taxon>
        <taxon>Cetacea</taxon>
        <taxon>Mysticeti</taxon>
        <taxon>Eschrichtiidae</taxon>
        <taxon>Eschrichtius</taxon>
    </lineage>
</organism>
<comment type="caution">
    <text evidence="1">The sequence shown here is derived from an EMBL/GenBank/DDBJ whole genome shotgun (WGS) entry which is preliminary data.</text>
</comment>